<dbReference type="PIRSF" id="PIRSF028757">
    <property type="entry name" value="LD-carboxypeptidase"/>
    <property type="match status" value="1"/>
</dbReference>
<dbReference type="InterPro" id="IPR029062">
    <property type="entry name" value="Class_I_gatase-like"/>
</dbReference>
<dbReference type="Pfam" id="PF02016">
    <property type="entry name" value="Peptidase_S66"/>
    <property type="match status" value="1"/>
</dbReference>
<keyword evidence="2" id="KW-0378">Hydrolase</keyword>
<evidence type="ECO:0000259" key="4">
    <source>
        <dbReference type="Pfam" id="PF17676"/>
    </source>
</evidence>
<dbReference type="InterPro" id="IPR040921">
    <property type="entry name" value="Peptidase_S66C"/>
</dbReference>
<dbReference type="SUPFAM" id="SSF141986">
    <property type="entry name" value="LD-carboxypeptidase A C-terminal domain-like"/>
    <property type="match status" value="1"/>
</dbReference>
<feature type="domain" description="LD-carboxypeptidase N-terminal" evidence="3">
    <location>
        <begin position="14"/>
        <end position="131"/>
    </location>
</feature>
<dbReference type="InterPro" id="IPR027461">
    <property type="entry name" value="Carboxypeptidase_A_C_sf"/>
</dbReference>
<dbReference type="Gene3D" id="3.40.50.10740">
    <property type="entry name" value="Class I glutamine amidotransferase-like"/>
    <property type="match status" value="1"/>
</dbReference>
<evidence type="ECO:0000259" key="3">
    <source>
        <dbReference type="Pfam" id="PF02016"/>
    </source>
</evidence>
<comment type="similarity">
    <text evidence="1">Belongs to the peptidase S66 family.</text>
</comment>
<accession>A0ABX2VAH2</accession>
<evidence type="ECO:0000313" key="5">
    <source>
        <dbReference type="EMBL" id="OAN15234.1"/>
    </source>
</evidence>
<gene>
    <name evidence="5" type="ORF">A3783_04630</name>
</gene>
<evidence type="ECO:0000256" key="2">
    <source>
        <dbReference type="ARBA" id="ARBA00022801"/>
    </source>
</evidence>
<sequence>MMRYPYLGWTGQTIGVTAPSSGLTEELHPMIEEATNRLQDRQMAVQVGQTVWTQQKATSATADIRADELMQMLQNPEIDAIIPPFGGERAIDVLPHLEMNQIPEKWLLGYSDTSTLLFAITVQTGIATAHGPNFVEMRSEEWDETTTAWRRVLATPKGGTVTQWTSDFYQTNWNHAERPARFMYHLDAATEWKSVDPNETELTGRLLGGCLETVRHLIGTPYGDVTAFQQTQINQEPILWYFEISEASATDVHRSLMQMHLAGWFDQAAGIVFGRTPGGRMIEDYTLTDVYGMLKEKLKVPIFYDLDIGHQPPQLTLVNGAQATIRIQGKDSRVDMTFC</sequence>
<evidence type="ECO:0000313" key="6">
    <source>
        <dbReference type="Proteomes" id="UP000078447"/>
    </source>
</evidence>
<dbReference type="Gene3D" id="3.50.30.60">
    <property type="entry name" value="LD-carboxypeptidase A C-terminal domain-like"/>
    <property type="match status" value="1"/>
</dbReference>
<dbReference type="EMBL" id="LVVL01000001">
    <property type="protein sequence ID" value="OAN15234.1"/>
    <property type="molecule type" value="Genomic_DNA"/>
</dbReference>
<dbReference type="SUPFAM" id="SSF52317">
    <property type="entry name" value="Class I glutamine amidotransferase-like"/>
    <property type="match status" value="1"/>
</dbReference>
<dbReference type="PANTHER" id="PTHR30237:SF5">
    <property type="entry name" value="CARBOXYPEPTIDASE VC_A0337-RELATED"/>
    <property type="match status" value="1"/>
</dbReference>
<dbReference type="InterPro" id="IPR003507">
    <property type="entry name" value="S66_fam"/>
</dbReference>
<proteinExistence type="inferred from homology"/>
<dbReference type="Proteomes" id="UP000078447">
    <property type="component" value="Unassembled WGS sequence"/>
</dbReference>
<protein>
    <submittedName>
        <fullName evidence="5">Peptidase S66</fullName>
    </submittedName>
</protein>
<dbReference type="InterPro" id="IPR027478">
    <property type="entry name" value="LdcA_N"/>
</dbReference>
<dbReference type="InterPro" id="IPR040449">
    <property type="entry name" value="Peptidase_S66_N"/>
</dbReference>
<reference evidence="5 6" key="1">
    <citation type="submission" date="2016-03" db="EMBL/GenBank/DDBJ databases">
        <authorList>
            <person name="Cho S.-Y."/>
            <person name="Lim S."/>
            <person name="Kim H."/>
            <person name="Soh E.H."/>
            <person name="Moon J.S."/>
        </authorList>
    </citation>
    <scope>NUCLEOTIDE SEQUENCE [LARGE SCALE GENOMIC DNA]</scope>
    <source>
        <strain evidence="5 6">KCTC 3810</strain>
    </source>
</reference>
<keyword evidence="6" id="KW-1185">Reference proteome</keyword>
<evidence type="ECO:0000256" key="1">
    <source>
        <dbReference type="ARBA" id="ARBA00010233"/>
    </source>
</evidence>
<organism evidence="5 6">
    <name type="scientific">Exiguobacterium undae</name>
    <dbReference type="NCBI Taxonomy" id="169177"/>
    <lineage>
        <taxon>Bacteria</taxon>
        <taxon>Bacillati</taxon>
        <taxon>Bacillota</taxon>
        <taxon>Bacilli</taxon>
        <taxon>Bacillales</taxon>
        <taxon>Bacillales Family XII. Incertae Sedis</taxon>
        <taxon>Exiguobacterium</taxon>
    </lineage>
</organism>
<dbReference type="PANTHER" id="PTHR30237">
    <property type="entry name" value="MURAMOYLTETRAPEPTIDE CARBOXYPEPTIDASE"/>
    <property type="match status" value="1"/>
</dbReference>
<name>A0ABX2VAH2_9BACL</name>
<comment type="caution">
    <text evidence="5">The sequence shown here is derived from an EMBL/GenBank/DDBJ whole genome shotgun (WGS) entry which is preliminary data.</text>
</comment>
<feature type="domain" description="LD-carboxypeptidase C-terminal" evidence="4">
    <location>
        <begin position="203"/>
        <end position="325"/>
    </location>
</feature>
<dbReference type="Pfam" id="PF17676">
    <property type="entry name" value="Peptidase_S66C"/>
    <property type="match status" value="1"/>
</dbReference>
<dbReference type="CDD" id="cd07062">
    <property type="entry name" value="Peptidase_S66_mccF_like"/>
    <property type="match status" value="1"/>
</dbReference>